<evidence type="ECO:0000259" key="17">
    <source>
        <dbReference type="PROSITE" id="PS50109"/>
    </source>
</evidence>
<dbReference type="Pfam" id="PF02518">
    <property type="entry name" value="HATPase_c"/>
    <property type="match status" value="1"/>
</dbReference>
<evidence type="ECO:0000256" key="5">
    <source>
        <dbReference type="ARBA" id="ARBA00017322"/>
    </source>
</evidence>
<dbReference type="SUPFAM" id="SSF55874">
    <property type="entry name" value="ATPase domain of HSP90 chaperone/DNA topoisomerase II/histidine kinase"/>
    <property type="match status" value="1"/>
</dbReference>
<keyword evidence="11" id="KW-0408">Iron</keyword>
<gene>
    <name evidence="18" type="ORF">FB475_3165</name>
</gene>
<name>A0A542EUH3_9ACTN</name>
<dbReference type="AlphaFoldDB" id="A0A542EUH3"/>
<dbReference type="Gene3D" id="3.30.565.10">
    <property type="entry name" value="Histidine kinase-like ATPase, C-terminal domain"/>
    <property type="match status" value="1"/>
</dbReference>
<evidence type="ECO:0000256" key="13">
    <source>
        <dbReference type="ARBA" id="ARBA00023014"/>
    </source>
</evidence>
<feature type="transmembrane region" description="Helical" evidence="16">
    <location>
        <begin position="133"/>
        <end position="156"/>
    </location>
</feature>
<comment type="cofactor">
    <cofactor evidence="2">
        <name>[4Fe-4S] cluster</name>
        <dbReference type="ChEBI" id="CHEBI:49883"/>
    </cofactor>
</comment>
<protein>
    <recommendedName>
        <fullName evidence="5">Oxygen sensor histidine kinase NreB</fullName>
        <ecNumber evidence="4">2.7.13.3</ecNumber>
    </recommendedName>
    <alternativeName>
        <fullName evidence="15">Nitrogen regulation protein B</fullName>
    </alternativeName>
</protein>
<dbReference type="GO" id="GO:0005737">
    <property type="term" value="C:cytoplasm"/>
    <property type="evidence" value="ECO:0007669"/>
    <property type="project" value="UniProtKB-SubCell"/>
</dbReference>
<evidence type="ECO:0000256" key="6">
    <source>
        <dbReference type="ARBA" id="ARBA00022485"/>
    </source>
</evidence>
<evidence type="ECO:0000256" key="15">
    <source>
        <dbReference type="ARBA" id="ARBA00030800"/>
    </source>
</evidence>
<evidence type="ECO:0000256" key="4">
    <source>
        <dbReference type="ARBA" id="ARBA00012438"/>
    </source>
</evidence>
<dbReference type="InterPro" id="IPR011712">
    <property type="entry name" value="Sig_transdc_His_kin_sub3_dim/P"/>
</dbReference>
<evidence type="ECO:0000256" key="8">
    <source>
        <dbReference type="ARBA" id="ARBA00022679"/>
    </source>
</evidence>
<evidence type="ECO:0000256" key="3">
    <source>
        <dbReference type="ARBA" id="ARBA00004496"/>
    </source>
</evidence>
<dbReference type="InterPro" id="IPR050482">
    <property type="entry name" value="Sensor_HK_TwoCompSys"/>
</dbReference>
<dbReference type="InterPro" id="IPR004358">
    <property type="entry name" value="Sig_transdc_His_kin-like_C"/>
</dbReference>
<evidence type="ECO:0000256" key="1">
    <source>
        <dbReference type="ARBA" id="ARBA00000085"/>
    </source>
</evidence>
<keyword evidence="19" id="KW-1185">Reference proteome</keyword>
<dbReference type="PANTHER" id="PTHR24421">
    <property type="entry name" value="NITRATE/NITRITE SENSOR PROTEIN NARX-RELATED"/>
    <property type="match status" value="1"/>
</dbReference>
<evidence type="ECO:0000256" key="9">
    <source>
        <dbReference type="ARBA" id="ARBA00022723"/>
    </source>
</evidence>
<evidence type="ECO:0000256" key="11">
    <source>
        <dbReference type="ARBA" id="ARBA00023004"/>
    </source>
</evidence>
<comment type="caution">
    <text evidence="18">The sequence shown here is derived from an EMBL/GenBank/DDBJ whole genome shotgun (WGS) entry which is preliminary data.</text>
</comment>
<feature type="domain" description="Histidine kinase" evidence="17">
    <location>
        <begin position="311"/>
        <end position="403"/>
    </location>
</feature>
<keyword evidence="10 18" id="KW-0418">Kinase</keyword>
<reference evidence="18 19" key="1">
    <citation type="submission" date="2019-06" db="EMBL/GenBank/DDBJ databases">
        <title>Sequencing the genomes of 1000 actinobacteria strains.</title>
        <authorList>
            <person name="Klenk H.-P."/>
        </authorList>
    </citation>
    <scope>NUCLEOTIDE SEQUENCE [LARGE SCALE GENOMIC DNA]</scope>
    <source>
        <strain evidence="18 19">DSM 17305</strain>
    </source>
</reference>
<keyword evidence="13" id="KW-0411">Iron-sulfur</keyword>
<dbReference type="InterPro" id="IPR003594">
    <property type="entry name" value="HATPase_dom"/>
</dbReference>
<evidence type="ECO:0000256" key="14">
    <source>
        <dbReference type="ARBA" id="ARBA00024827"/>
    </source>
</evidence>
<feature type="transmembrane region" description="Helical" evidence="16">
    <location>
        <begin position="12"/>
        <end position="28"/>
    </location>
</feature>
<proteinExistence type="predicted"/>
<dbReference type="EC" id="2.7.13.3" evidence="4"/>
<dbReference type="InterPro" id="IPR017205">
    <property type="entry name" value="Sig_transdc_His_kinase_ChrS"/>
</dbReference>
<dbReference type="PANTHER" id="PTHR24421:SF62">
    <property type="entry name" value="SENSORY TRANSDUCTION HISTIDINE KINASE"/>
    <property type="match status" value="1"/>
</dbReference>
<comment type="function">
    <text evidence="14">Member of the two-component regulatory system NreB/NreC involved in the control of dissimilatory nitrate/nitrite reduction in response to oxygen. NreB functions as a direct oxygen sensor histidine kinase which is autophosphorylated, in the absence of oxygen, probably at the conserved histidine residue, and transfers its phosphate group probably to a conserved aspartate residue of NreC. NreB/NreC activates the expression of the nitrate (narGHJI) and nitrite (nir) reductase operons, as well as the putative nitrate transporter gene narT.</text>
</comment>
<evidence type="ECO:0000313" key="18">
    <source>
        <dbReference type="EMBL" id="TQJ19009.1"/>
    </source>
</evidence>
<evidence type="ECO:0000256" key="7">
    <source>
        <dbReference type="ARBA" id="ARBA00022490"/>
    </source>
</evidence>
<evidence type="ECO:0000256" key="12">
    <source>
        <dbReference type="ARBA" id="ARBA00023012"/>
    </source>
</evidence>
<evidence type="ECO:0000256" key="2">
    <source>
        <dbReference type="ARBA" id="ARBA00001966"/>
    </source>
</evidence>
<keyword evidence="16" id="KW-1133">Transmembrane helix</keyword>
<keyword evidence="7" id="KW-0963">Cytoplasm</keyword>
<keyword evidence="12" id="KW-0902">Two-component regulatory system</keyword>
<keyword evidence="8" id="KW-0808">Transferase</keyword>
<dbReference type="Proteomes" id="UP000316298">
    <property type="component" value="Unassembled WGS sequence"/>
</dbReference>
<sequence>MSEQIWPLRLTVVPYLLLAGLAAVTVLIKRDRLGSLAVDLVLCALIGLWTLGMFTLRPAKRTDHRWIGVFIAGFVLLLAVLVLRDPWFGFLTPAGYFYTFILLPWPIELIGVGSVAVLAGYAQSYAIPKTDVLGVLVTAAVIAVNVVGMCLASWLGRRSDVLSGQRQEAVDALTETNRRLEDTLAENAVLHEQLVTQAREAGVIDERQRMAREIHDTLAQGLTGIVAQLQAAETADDWRRYVTNAIGLARESLTEARRSVHALRPQPLQSATLGDAIADVVRRWSALHGVDGQLTTTGSPRVLTPETESTLLRATQEALANVAKYAQATRVGVTLSYMEKEVALDVRDDGIGFDPAAPRPSSEAGGYGLVAMRQRVEALNGTLEIESEPGFGTAISATVPLTGAGA</sequence>
<dbReference type="OrthoDB" id="144293at2"/>
<organism evidence="18 19">
    <name type="scientific">Kribbella jejuensis</name>
    <dbReference type="NCBI Taxonomy" id="236068"/>
    <lineage>
        <taxon>Bacteria</taxon>
        <taxon>Bacillati</taxon>
        <taxon>Actinomycetota</taxon>
        <taxon>Actinomycetes</taxon>
        <taxon>Propionibacteriales</taxon>
        <taxon>Kribbellaceae</taxon>
        <taxon>Kribbella</taxon>
    </lineage>
</organism>
<evidence type="ECO:0000256" key="10">
    <source>
        <dbReference type="ARBA" id="ARBA00022777"/>
    </source>
</evidence>
<dbReference type="GO" id="GO:0016020">
    <property type="term" value="C:membrane"/>
    <property type="evidence" value="ECO:0007669"/>
    <property type="project" value="InterPro"/>
</dbReference>
<dbReference type="CDD" id="cd16917">
    <property type="entry name" value="HATPase_UhpB-NarQ-NarX-like"/>
    <property type="match status" value="1"/>
</dbReference>
<dbReference type="EMBL" id="VFMM01000001">
    <property type="protein sequence ID" value="TQJ19009.1"/>
    <property type="molecule type" value="Genomic_DNA"/>
</dbReference>
<dbReference type="InterPro" id="IPR005467">
    <property type="entry name" value="His_kinase_dom"/>
</dbReference>
<dbReference type="GO" id="GO:0046872">
    <property type="term" value="F:metal ion binding"/>
    <property type="evidence" value="ECO:0007669"/>
    <property type="project" value="UniProtKB-KW"/>
</dbReference>
<dbReference type="GO" id="GO:0051539">
    <property type="term" value="F:4 iron, 4 sulfur cluster binding"/>
    <property type="evidence" value="ECO:0007669"/>
    <property type="project" value="UniProtKB-KW"/>
</dbReference>
<dbReference type="PROSITE" id="PS50109">
    <property type="entry name" value="HIS_KIN"/>
    <property type="match status" value="1"/>
</dbReference>
<keyword evidence="6" id="KW-0004">4Fe-4S</keyword>
<dbReference type="PRINTS" id="PR00344">
    <property type="entry name" value="BCTRLSENSOR"/>
</dbReference>
<dbReference type="GO" id="GO:0046983">
    <property type="term" value="F:protein dimerization activity"/>
    <property type="evidence" value="ECO:0007669"/>
    <property type="project" value="InterPro"/>
</dbReference>
<accession>A0A542EUH3</accession>
<feature type="transmembrane region" description="Helical" evidence="16">
    <location>
        <begin position="34"/>
        <end position="54"/>
    </location>
</feature>
<keyword evidence="16" id="KW-0812">Transmembrane</keyword>
<feature type="transmembrane region" description="Helical" evidence="16">
    <location>
        <begin position="66"/>
        <end position="84"/>
    </location>
</feature>
<comment type="catalytic activity">
    <reaction evidence="1">
        <text>ATP + protein L-histidine = ADP + protein N-phospho-L-histidine.</text>
        <dbReference type="EC" id="2.7.13.3"/>
    </reaction>
</comment>
<dbReference type="Pfam" id="PF07730">
    <property type="entry name" value="HisKA_3"/>
    <property type="match status" value="1"/>
</dbReference>
<dbReference type="RefSeq" id="WP_141856690.1">
    <property type="nucleotide sequence ID" value="NZ_BAAAKA010000002.1"/>
</dbReference>
<dbReference type="SMART" id="SM00387">
    <property type="entry name" value="HATPase_c"/>
    <property type="match status" value="1"/>
</dbReference>
<dbReference type="Gene3D" id="1.20.5.1930">
    <property type="match status" value="1"/>
</dbReference>
<keyword evidence="9" id="KW-0479">Metal-binding</keyword>
<dbReference type="PIRSF" id="PIRSF037434">
    <property type="entry name" value="STHK_ChrS"/>
    <property type="match status" value="1"/>
</dbReference>
<dbReference type="InterPro" id="IPR036890">
    <property type="entry name" value="HATPase_C_sf"/>
</dbReference>
<keyword evidence="16" id="KW-0472">Membrane</keyword>
<dbReference type="GO" id="GO:0000155">
    <property type="term" value="F:phosphorelay sensor kinase activity"/>
    <property type="evidence" value="ECO:0007669"/>
    <property type="project" value="InterPro"/>
</dbReference>
<comment type="subcellular location">
    <subcellularLocation>
        <location evidence="3">Cytoplasm</location>
    </subcellularLocation>
</comment>
<feature type="transmembrane region" description="Helical" evidence="16">
    <location>
        <begin position="96"/>
        <end position="121"/>
    </location>
</feature>
<evidence type="ECO:0000256" key="16">
    <source>
        <dbReference type="SAM" id="Phobius"/>
    </source>
</evidence>
<evidence type="ECO:0000313" key="19">
    <source>
        <dbReference type="Proteomes" id="UP000316298"/>
    </source>
</evidence>